<dbReference type="Proteomes" id="UP000001055">
    <property type="component" value="Unassembled WGS sequence"/>
</dbReference>
<dbReference type="RefSeq" id="XP_001795079.1">
    <property type="nucleotide sequence ID" value="XM_001795027.1"/>
</dbReference>
<dbReference type="GeneID" id="5971947"/>
<dbReference type="OMA" id="RELIYGH"/>
<protein>
    <submittedName>
        <fullName evidence="1">Uncharacterized protein</fullName>
    </submittedName>
</protein>
<evidence type="ECO:0000313" key="2">
    <source>
        <dbReference type="Proteomes" id="UP000001055"/>
    </source>
</evidence>
<dbReference type="EMBL" id="CH445330">
    <property type="protein sequence ID" value="EAT88426.1"/>
    <property type="molecule type" value="Genomic_DNA"/>
</dbReference>
<dbReference type="KEGG" id="pno:SNOG_04666"/>
<organism evidence="1 2">
    <name type="scientific">Phaeosphaeria nodorum (strain SN15 / ATCC MYA-4574 / FGSC 10173)</name>
    <name type="common">Glume blotch fungus</name>
    <name type="synonym">Parastagonospora nodorum</name>
    <dbReference type="NCBI Taxonomy" id="321614"/>
    <lineage>
        <taxon>Eukaryota</taxon>
        <taxon>Fungi</taxon>
        <taxon>Dikarya</taxon>
        <taxon>Ascomycota</taxon>
        <taxon>Pezizomycotina</taxon>
        <taxon>Dothideomycetes</taxon>
        <taxon>Pleosporomycetidae</taxon>
        <taxon>Pleosporales</taxon>
        <taxon>Pleosporineae</taxon>
        <taxon>Phaeosphaeriaceae</taxon>
        <taxon>Parastagonospora</taxon>
    </lineage>
</organism>
<dbReference type="PANTHER" id="PTHR38790:SF4">
    <property type="entry name" value="2EXR DOMAIN-CONTAINING PROTEIN"/>
    <property type="match status" value="1"/>
</dbReference>
<dbReference type="PANTHER" id="PTHR38790">
    <property type="entry name" value="2EXR DOMAIN-CONTAINING PROTEIN-RELATED"/>
    <property type="match status" value="1"/>
</dbReference>
<proteinExistence type="predicted"/>
<evidence type="ECO:0000313" key="1">
    <source>
        <dbReference type="EMBL" id="EAT88426.1"/>
    </source>
</evidence>
<gene>
    <name evidence="1" type="ORF">SNOG_04666</name>
</gene>
<reference evidence="2" key="1">
    <citation type="journal article" date="2007" name="Plant Cell">
        <title>Dothideomycete-plant interactions illuminated by genome sequencing and EST analysis of the wheat pathogen Stagonospora nodorum.</title>
        <authorList>
            <person name="Hane J.K."/>
            <person name="Lowe R.G."/>
            <person name="Solomon P.S."/>
            <person name="Tan K.C."/>
            <person name="Schoch C.L."/>
            <person name="Spatafora J.W."/>
            <person name="Crous P.W."/>
            <person name="Kodira C."/>
            <person name="Birren B.W."/>
            <person name="Galagan J.E."/>
            <person name="Torriani S.F."/>
            <person name="McDonald B.A."/>
            <person name="Oliver R.P."/>
        </authorList>
    </citation>
    <scope>NUCLEOTIDE SEQUENCE [LARGE SCALE GENOMIC DNA]</scope>
    <source>
        <strain evidence="2">SN15 / ATCC MYA-4574 / FGSC 10173</strain>
    </source>
</reference>
<sequence>MTEASLDSQMLESSAAMSKELVTQQNVLSNIEATEAREALYLKNQRDSPFLRLPAKLRNTIYNYVLGGLAIMAPHSSSWCRIQVLSIRPAPEELWQFPRHFLSIVQSCRQAYSESARLPFVLNTFDAYPSYSFLQFVENLPEWQRNEISMIRISCNEAYDWSVAEQYEIVMGDDFIRHMRYHAAHVVDRSTHRLLLILKGLKLLTVDSYIDLDWPEDQKNQELLSKAKSNYRRMMEAMAWMKMELGRDSVSVTFEPRNDVAFLGE</sequence>
<dbReference type="InParanoid" id="Q0UU98"/>
<dbReference type="VEuPathDB" id="FungiDB:JI435_046660"/>
<name>Q0UU98_PHANO</name>
<dbReference type="AlphaFoldDB" id="Q0UU98"/>
<accession>Q0UU98</accession>